<dbReference type="Pfam" id="PF00075">
    <property type="entry name" value="RNase_H"/>
    <property type="match status" value="1"/>
</dbReference>
<dbReference type="SUPFAM" id="SSF53098">
    <property type="entry name" value="Ribonuclease H-like"/>
    <property type="match status" value="1"/>
</dbReference>
<keyword evidence="4" id="KW-1185">Reference proteome</keyword>
<dbReference type="GO" id="GO:0042575">
    <property type="term" value="C:DNA polymerase complex"/>
    <property type="evidence" value="ECO:0007669"/>
    <property type="project" value="UniProtKB-ARBA"/>
</dbReference>
<reference evidence="3" key="1">
    <citation type="submission" date="2020-11" db="EMBL/GenBank/DDBJ databases">
        <authorList>
            <person name="Whitehead M."/>
        </authorList>
    </citation>
    <scope>NUCLEOTIDE SEQUENCE</scope>
    <source>
        <strain evidence="3">EGII</strain>
    </source>
</reference>
<evidence type="ECO:0000259" key="2">
    <source>
        <dbReference type="PROSITE" id="PS50879"/>
    </source>
</evidence>
<dbReference type="EMBL" id="CAJHJT010000056">
    <property type="protein sequence ID" value="CAD7015152.1"/>
    <property type="molecule type" value="Genomic_DNA"/>
</dbReference>
<dbReference type="CDD" id="cd09276">
    <property type="entry name" value="Rnase_HI_RT_non_LTR"/>
    <property type="match status" value="1"/>
</dbReference>
<dbReference type="PANTHER" id="PTHR36688:SF2">
    <property type="entry name" value="ENDONUCLEASE_EXONUCLEASE_PHOSPHATASE DOMAIN-CONTAINING PROTEIN"/>
    <property type="match status" value="1"/>
</dbReference>
<dbReference type="InterPro" id="IPR036691">
    <property type="entry name" value="Endo/exonu/phosph_ase_sf"/>
</dbReference>
<dbReference type="Pfam" id="PF00078">
    <property type="entry name" value="RVT_1"/>
    <property type="match status" value="1"/>
</dbReference>
<comment type="caution">
    <text evidence="3">The sequence shown here is derived from an EMBL/GenBank/DDBJ whole genome shotgun (WGS) entry which is preliminary data.</text>
</comment>
<dbReference type="InterPro" id="IPR005135">
    <property type="entry name" value="Endo/exonuclease/phosphatase"/>
</dbReference>
<dbReference type="InterPro" id="IPR043502">
    <property type="entry name" value="DNA/RNA_pol_sf"/>
</dbReference>
<dbReference type="OrthoDB" id="8067603at2759"/>
<evidence type="ECO:0000259" key="1">
    <source>
        <dbReference type="PROSITE" id="PS50878"/>
    </source>
</evidence>
<dbReference type="GO" id="GO:0004523">
    <property type="term" value="F:RNA-DNA hybrid ribonuclease activity"/>
    <property type="evidence" value="ECO:0007669"/>
    <property type="project" value="InterPro"/>
</dbReference>
<dbReference type="Gene3D" id="3.60.10.10">
    <property type="entry name" value="Endonuclease/exonuclease/phosphatase"/>
    <property type="match status" value="1"/>
</dbReference>
<dbReference type="InterPro" id="IPR052560">
    <property type="entry name" value="RdDP_mobile_element"/>
</dbReference>
<dbReference type="PROSITE" id="PS50878">
    <property type="entry name" value="RT_POL"/>
    <property type="match status" value="1"/>
</dbReference>
<sequence length="1230" mass="140623">MTSILQWNIKGYWNNFQELQLLLKDLNPLIVCLQETHIPTNTTPYSPKAYEGYFHNLEQNVSCKQGIGVLIKKNIPHKRINIASNIATIALEINIGFKMSLIAIYIPPDQNFQAQDILSIFHNITTPMILLGDVNSWSPMWGSSVVNPRGKIIEDVILSSNLIVLNDNSPTHFSTHNTFTNVDITLSSASLAPKCTWTAFKDLHGSDHFPILTEIVSNTQTENIKRRPRFIAERANWSKFQACCEKLSSELPVGLNINKEAATLKKIIISSAHLSIPQTKTTFPKPTVPWWNQKIAYLRYEKQKLWTKYKNQRTELNLLNYKKANAYFRREAKLAKKTCLEELTSSITSKSNPKQIWHYIKTLTGNYKHTKICSISTENGTLSSTTEIATLFSSTWSSYSKDTNFSVNFVSEKSAVLNAGYNPISISASAKEIEKTITLTEFEGVVQVVKGKTPGFDRVSYQMLKHIPPCLKTRLLQLFNAIFDTGIYPQCWKNADIVPILKPNKPLDKVSSFRPISLLPCVSKVLEKIIAKRIMWFVLKNQHISNNQVAFKAGQGTIDALLHFEHYLATALSYKNHTAVLSLDFEKAFDRIGVHVVLRQLNKWRVGKKVYAFVKSFLTKRTFRVKINGKYSDRTSLYNGIPQGSPISVVFFIIAFDEISKILQKYQLHHSIYADDVLIFSKNNGLLESQHKFSKILDDIAVWSEGSGASISYEKCNIIHICRRKNCPDYDFIYNNVVIKNVKQLKILGITFDKTLNFKQHCLDLRKKLNSRLNIIKYLTSKNSKIHTESLINVTRSLILGVIDYGLSIYGQCAKTTTRLVITPYHTAIRRSLRAFPTTPIKNLLAESGLPSIDERFNQSTLRLIPKLYLTKNSILHKDVKNVITKKRVMKRPSAIFNALQQAKEIDIFCKPTIKRANLVPPWKLPNTIFITKLLDYPKQSTNSIIYKETFLDIRDQLKKDGWKLIFTDGSKITHSSSFAVVTEEGNIITKGLLFSYNSVFAAELTAINVAIKHAVANKGKYVICTDSMSSIKSLQNLRNEEPLVEHSRDMLIKYFSKIKVMWIPGHCGIRGNEHADSAAKEVYKSPSICFGSFVKSDIIRQVNVYMRGLTMSNWQTYDHIYKLYNQNCCKPVFPASSTTDQQKIFTRLRLGHTKITHEHLLKREPNPICLECKCSLSINHILEFCPKYYNVRFNIFRNKKPTDLLKNCNLENIETIYKYIYQCKLLQQI</sequence>
<accession>A0A811VM43</accession>
<dbReference type="CDD" id="cd01650">
    <property type="entry name" value="RT_nLTR_like"/>
    <property type="match status" value="1"/>
</dbReference>
<dbReference type="SUPFAM" id="SSF56219">
    <property type="entry name" value="DNase I-like"/>
    <property type="match status" value="1"/>
</dbReference>
<dbReference type="PROSITE" id="PS50879">
    <property type="entry name" value="RNASE_H_1"/>
    <property type="match status" value="1"/>
</dbReference>
<dbReference type="GO" id="GO:0003676">
    <property type="term" value="F:nucleic acid binding"/>
    <property type="evidence" value="ECO:0007669"/>
    <property type="project" value="InterPro"/>
</dbReference>
<evidence type="ECO:0000313" key="4">
    <source>
        <dbReference type="Proteomes" id="UP000606786"/>
    </source>
</evidence>
<evidence type="ECO:0000313" key="3">
    <source>
        <dbReference type="EMBL" id="CAD7015152.1"/>
    </source>
</evidence>
<dbReference type="Gene3D" id="3.30.420.10">
    <property type="entry name" value="Ribonuclease H-like superfamily/Ribonuclease H"/>
    <property type="match status" value="1"/>
</dbReference>
<dbReference type="SUPFAM" id="SSF56672">
    <property type="entry name" value="DNA/RNA polymerases"/>
    <property type="match status" value="1"/>
</dbReference>
<organism evidence="3 4">
    <name type="scientific">Ceratitis capitata</name>
    <name type="common">Mediterranean fruit fly</name>
    <name type="synonym">Tephritis capitata</name>
    <dbReference type="NCBI Taxonomy" id="7213"/>
    <lineage>
        <taxon>Eukaryota</taxon>
        <taxon>Metazoa</taxon>
        <taxon>Ecdysozoa</taxon>
        <taxon>Arthropoda</taxon>
        <taxon>Hexapoda</taxon>
        <taxon>Insecta</taxon>
        <taxon>Pterygota</taxon>
        <taxon>Neoptera</taxon>
        <taxon>Endopterygota</taxon>
        <taxon>Diptera</taxon>
        <taxon>Brachycera</taxon>
        <taxon>Muscomorpha</taxon>
        <taxon>Tephritoidea</taxon>
        <taxon>Tephritidae</taxon>
        <taxon>Ceratitis</taxon>
        <taxon>Ceratitis</taxon>
    </lineage>
</organism>
<gene>
    <name evidence="3" type="ORF">CCAP1982_LOCUS23101</name>
</gene>
<dbReference type="InterPro" id="IPR036397">
    <property type="entry name" value="RNaseH_sf"/>
</dbReference>
<dbReference type="InterPro" id="IPR000477">
    <property type="entry name" value="RT_dom"/>
</dbReference>
<proteinExistence type="predicted"/>
<name>A0A811VM43_CERCA</name>
<feature type="domain" description="Reverse transcriptase" evidence="1">
    <location>
        <begin position="481"/>
        <end position="739"/>
    </location>
</feature>
<dbReference type="PANTHER" id="PTHR36688">
    <property type="entry name" value="ENDO/EXONUCLEASE/PHOSPHATASE DOMAIN-CONTAINING PROTEIN"/>
    <property type="match status" value="1"/>
</dbReference>
<protein>
    <submittedName>
        <fullName evidence="3">(Mediterranean fruit fly) hypothetical protein</fullName>
    </submittedName>
</protein>
<dbReference type="GO" id="GO:0071897">
    <property type="term" value="P:DNA biosynthetic process"/>
    <property type="evidence" value="ECO:0007669"/>
    <property type="project" value="UniProtKB-ARBA"/>
</dbReference>
<dbReference type="Pfam" id="PF14529">
    <property type="entry name" value="Exo_endo_phos_2"/>
    <property type="match status" value="1"/>
</dbReference>
<dbReference type="InterPro" id="IPR012337">
    <property type="entry name" value="RNaseH-like_sf"/>
</dbReference>
<dbReference type="Proteomes" id="UP000606786">
    <property type="component" value="Unassembled WGS sequence"/>
</dbReference>
<dbReference type="AlphaFoldDB" id="A0A811VM43"/>
<feature type="domain" description="RNase H type-1" evidence="2">
    <location>
        <begin position="960"/>
        <end position="1085"/>
    </location>
</feature>
<dbReference type="InterPro" id="IPR002156">
    <property type="entry name" value="RNaseH_domain"/>
</dbReference>